<keyword evidence="2" id="KW-1185">Reference proteome</keyword>
<evidence type="ECO:0000313" key="1">
    <source>
        <dbReference type="EMBL" id="GAA1544331.1"/>
    </source>
</evidence>
<accession>A0ABP4MKM8</accession>
<protein>
    <submittedName>
        <fullName evidence="1">Uncharacterized protein</fullName>
    </submittedName>
</protein>
<name>A0ABP4MKM8_9MICO</name>
<dbReference type="Proteomes" id="UP001501791">
    <property type="component" value="Unassembled WGS sequence"/>
</dbReference>
<organism evidence="1 2">
    <name type="scientific">Brevibacterium picturae</name>
    <dbReference type="NCBI Taxonomy" id="260553"/>
    <lineage>
        <taxon>Bacteria</taxon>
        <taxon>Bacillati</taxon>
        <taxon>Actinomycetota</taxon>
        <taxon>Actinomycetes</taxon>
        <taxon>Micrococcales</taxon>
        <taxon>Brevibacteriaceae</taxon>
        <taxon>Brevibacterium</taxon>
    </lineage>
</organism>
<comment type="caution">
    <text evidence="1">The sequence shown here is derived from an EMBL/GenBank/DDBJ whole genome shotgun (WGS) entry which is preliminary data.</text>
</comment>
<reference evidence="2" key="1">
    <citation type="journal article" date="2019" name="Int. J. Syst. Evol. Microbiol.">
        <title>The Global Catalogue of Microorganisms (GCM) 10K type strain sequencing project: providing services to taxonomists for standard genome sequencing and annotation.</title>
        <authorList>
            <consortium name="The Broad Institute Genomics Platform"/>
            <consortium name="The Broad Institute Genome Sequencing Center for Infectious Disease"/>
            <person name="Wu L."/>
            <person name="Ma J."/>
        </authorList>
    </citation>
    <scope>NUCLEOTIDE SEQUENCE [LARGE SCALE GENOMIC DNA]</scope>
    <source>
        <strain evidence="2">JCM 13319</strain>
    </source>
</reference>
<proteinExistence type="predicted"/>
<gene>
    <name evidence="1" type="ORF">GCM10009691_18460</name>
</gene>
<dbReference type="EMBL" id="BAAALY010000006">
    <property type="protein sequence ID" value="GAA1544331.1"/>
    <property type="molecule type" value="Genomic_DNA"/>
</dbReference>
<evidence type="ECO:0000313" key="2">
    <source>
        <dbReference type="Proteomes" id="UP001501791"/>
    </source>
</evidence>
<sequence>MTDVLIGYSYFFIDFMSHLPQQATLRVSPVPARLVHHLGPLRLPRHTAGTDAKKGDSLSVKLREQLAL</sequence>